<dbReference type="PANTHER" id="PTHR47466">
    <property type="match status" value="1"/>
</dbReference>
<reference evidence="11 12" key="1">
    <citation type="submission" date="2020-08" db="EMBL/GenBank/DDBJ databases">
        <title>Sequencing the genomes of 1000 actinobacteria strains.</title>
        <authorList>
            <person name="Klenk H.-P."/>
        </authorList>
    </citation>
    <scope>NUCLEOTIDE SEQUENCE [LARGE SCALE GENOMIC DNA]</scope>
    <source>
        <strain evidence="11 12">DSM 11053</strain>
    </source>
</reference>
<evidence type="ECO:0000256" key="7">
    <source>
        <dbReference type="ARBA" id="ARBA00023049"/>
    </source>
</evidence>
<evidence type="ECO:0000256" key="3">
    <source>
        <dbReference type="ARBA" id="ARBA00022723"/>
    </source>
</evidence>
<evidence type="ECO:0000256" key="8">
    <source>
        <dbReference type="ARBA" id="ARBA00023157"/>
    </source>
</evidence>
<dbReference type="SUPFAM" id="SSF55486">
    <property type="entry name" value="Metalloproteases ('zincins'), catalytic domain"/>
    <property type="match status" value="1"/>
</dbReference>
<feature type="domain" description="Peptidase M43 pregnancy-associated plasma-A" evidence="10">
    <location>
        <begin position="244"/>
        <end position="335"/>
    </location>
</feature>
<dbReference type="AlphaFoldDB" id="A0A7W5JSD3"/>
<feature type="signal peptide" evidence="9">
    <location>
        <begin position="1"/>
        <end position="35"/>
    </location>
</feature>
<dbReference type="RefSeq" id="WP_183336353.1">
    <property type="nucleotide sequence ID" value="NZ_JACHZG010000001.1"/>
</dbReference>
<keyword evidence="7" id="KW-0482">Metalloprotease</keyword>
<evidence type="ECO:0000256" key="5">
    <source>
        <dbReference type="ARBA" id="ARBA00022801"/>
    </source>
</evidence>
<dbReference type="InterPro" id="IPR024079">
    <property type="entry name" value="MetalloPept_cat_dom_sf"/>
</dbReference>
<evidence type="ECO:0000256" key="6">
    <source>
        <dbReference type="ARBA" id="ARBA00022833"/>
    </source>
</evidence>
<organism evidence="11 12">
    <name type="scientific">Microlunatus antarcticus</name>
    <dbReference type="NCBI Taxonomy" id="53388"/>
    <lineage>
        <taxon>Bacteria</taxon>
        <taxon>Bacillati</taxon>
        <taxon>Actinomycetota</taxon>
        <taxon>Actinomycetes</taxon>
        <taxon>Propionibacteriales</taxon>
        <taxon>Propionibacteriaceae</taxon>
        <taxon>Microlunatus</taxon>
    </lineage>
</organism>
<dbReference type="GO" id="GO:0006508">
    <property type="term" value="P:proteolysis"/>
    <property type="evidence" value="ECO:0007669"/>
    <property type="project" value="UniProtKB-KW"/>
</dbReference>
<dbReference type="Proteomes" id="UP000565572">
    <property type="component" value="Unassembled WGS sequence"/>
</dbReference>
<keyword evidence="4 9" id="KW-0732">Signal</keyword>
<dbReference type="PANTHER" id="PTHR47466:SF1">
    <property type="entry name" value="METALLOPROTEASE MEP1 (AFU_ORTHOLOGUE AFUA_1G07730)-RELATED"/>
    <property type="match status" value="1"/>
</dbReference>
<evidence type="ECO:0000313" key="12">
    <source>
        <dbReference type="Proteomes" id="UP000565572"/>
    </source>
</evidence>
<evidence type="ECO:0000259" key="10">
    <source>
        <dbReference type="Pfam" id="PF05572"/>
    </source>
</evidence>
<evidence type="ECO:0000256" key="1">
    <source>
        <dbReference type="ARBA" id="ARBA00008721"/>
    </source>
</evidence>
<keyword evidence="5" id="KW-0378">Hydrolase</keyword>
<feature type="chain" id="PRO_5031540655" description="Peptidase M43 pregnancy-associated plasma-A domain-containing protein" evidence="9">
    <location>
        <begin position="36"/>
        <end position="346"/>
    </location>
</feature>
<sequence length="346" mass="36400">MTPHLLARSWRLARVASAALALTAAALTVSGSATSGSTGSLGTPLAGVTSTSAAVSTGTPCLSATSAGRVRADSDLDGVDPNTLTLAETEQAEARLATRARQRGIDVGRRALPKTKVDVYVHVITKDNGKGGVSKSRIKKQIAVLNKAYAGKTSGSSTKTGFSFKLKATDKTKSSDWYDWANPEDDPSDDVEAKTALHRGGLDDLNLYLTSLDDGLLGYATFPFDTTLAQDGVVVLSSTLPGGDADGYDRGDTTTHEVGHWLGLYHTFQNGCRSPGDKVDDTAYQADGDNVFSCSSKLDTCRQTGKDPVHNFMSYGDDACLNRFTQGQAARMASVWATYRAPGAGS</sequence>
<evidence type="ECO:0000256" key="2">
    <source>
        <dbReference type="ARBA" id="ARBA00022670"/>
    </source>
</evidence>
<evidence type="ECO:0000256" key="9">
    <source>
        <dbReference type="SAM" id="SignalP"/>
    </source>
</evidence>
<dbReference type="Pfam" id="PF05572">
    <property type="entry name" value="Peptidase_M43"/>
    <property type="match status" value="1"/>
</dbReference>
<dbReference type="EMBL" id="JACHZG010000001">
    <property type="protein sequence ID" value="MBB3325449.1"/>
    <property type="molecule type" value="Genomic_DNA"/>
</dbReference>
<gene>
    <name evidence="11" type="ORF">FHX39_000393</name>
</gene>
<dbReference type="CDD" id="cd04275">
    <property type="entry name" value="ZnMc_pappalysin_like"/>
    <property type="match status" value="1"/>
</dbReference>
<dbReference type="InterPro" id="IPR008754">
    <property type="entry name" value="Peptidase_M43"/>
</dbReference>
<comment type="caution">
    <text evidence="11">The sequence shown here is derived from an EMBL/GenBank/DDBJ whole genome shotgun (WGS) entry which is preliminary data.</text>
</comment>
<comment type="similarity">
    <text evidence="1">Belongs to the peptidase M43B family.</text>
</comment>
<protein>
    <recommendedName>
        <fullName evidence="10">Peptidase M43 pregnancy-associated plasma-A domain-containing protein</fullName>
    </recommendedName>
</protein>
<keyword evidence="3" id="KW-0479">Metal-binding</keyword>
<name>A0A7W5JSD3_9ACTN</name>
<dbReference type="GO" id="GO:0008237">
    <property type="term" value="F:metallopeptidase activity"/>
    <property type="evidence" value="ECO:0007669"/>
    <property type="project" value="UniProtKB-KW"/>
</dbReference>
<dbReference type="Gene3D" id="3.40.390.10">
    <property type="entry name" value="Collagenase (Catalytic Domain)"/>
    <property type="match status" value="1"/>
</dbReference>
<proteinExistence type="inferred from homology"/>
<evidence type="ECO:0000256" key="4">
    <source>
        <dbReference type="ARBA" id="ARBA00022729"/>
    </source>
</evidence>
<keyword evidence="2" id="KW-0645">Protease</keyword>
<keyword evidence="6" id="KW-0862">Zinc</keyword>
<evidence type="ECO:0000313" key="11">
    <source>
        <dbReference type="EMBL" id="MBB3325449.1"/>
    </source>
</evidence>
<keyword evidence="12" id="KW-1185">Reference proteome</keyword>
<keyword evidence="8" id="KW-1015">Disulfide bond</keyword>
<accession>A0A7W5JSD3</accession>
<dbReference type="GO" id="GO:0046872">
    <property type="term" value="F:metal ion binding"/>
    <property type="evidence" value="ECO:0007669"/>
    <property type="project" value="UniProtKB-KW"/>
</dbReference>